<dbReference type="OrthoDB" id="9806524at2"/>
<dbReference type="STRING" id="406100.SAMN04488052_101807"/>
<evidence type="ECO:0000313" key="2">
    <source>
        <dbReference type="Proteomes" id="UP000199657"/>
    </source>
</evidence>
<accession>A0A1H8QVC9</accession>
<dbReference type="AlphaFoldDB" id="A0A1H8QVC9"/>
<dbReference type="RefSeq" id="WP_091640104.1">
    <property type="nucleotide sequence ID" value="NZ_FOEG01000001.1"/>
</dbReference>
<dbReference type="EMBL" id="FOEG01000001">
    <property type="protein sequence ID" value="SEO58017.1"/>
    <property type="molecule type" value="Genomic_DNA"/>
</dbReference>
<protein>
    <submittedName>
        <fullName evidence="1">SapC protein</fullName>
    </submittedName>
</protein>
<proteinExistence type="predicted"/>
<dbReference type="Pfam" id="PF07277">
    <property type="entry name" value="SapC"/>
    <property type="match status" value="1"/>
</dbReference>
<organism evidence="1 2">
    <name type="scientific">Aquisalimonas asiatica</name>
    <dbReference type="NCBI Taxonomy" id="406100"/>
    <lineage>
        <taxon>Bacteria</taxon>
        <taxon>Pseudomonadati</taxon>
        <taxon>Pseudomonadota</taxon>
        <taxon>Gammaproteobacteria</taxon>
        <taxon>Chromatiales</taxon>
        <taxon>Ectothiorhodospiraceae</taxon>
        <taxon>Aquisalimonas</taxon>
    </lineage>
</organism>
<dbReference type="InterPro" id="IPR010836">
    <property type="entry name" value="SapC"/>
</dbReference>
<name>A0A1H8QVC9_9GAMM</name>
<reference evidence="1 2" key="1">
    <citation type="submission" date="2016-10" db="EMBL/GenBank/DDBJ databases">
        <authorList>
            <person name="de Groot N.N."/>
        </authorList>
    </citation>
    <scope>NUCLEOTIDE SEQUENCE [LARGE SCALE GENOMIC DNA]</scope>
    <source>
        <strain evidence="1 2">CGMCC 1.6291</strain>
    </source>
</reference>
<sequence>MADASVAVLSFERHGRLAVSGRATFSFVRSRLFLPVFAGEMMDAARCYPVGFVKESTRWAAVAILGLRYGENMFVSDSGQWLGQYLPVALRSYPFVPVDVGEGQDAKTVLGLVEGDERVVVAGQGGTDESEKRFFEEDGNLTAFTGGMQRLIGQIVKHRALTGRVIAELEELGLLAPWRLPLREEGSDRSVNVDGVYCVDEHAFEQLSDEAFLKLRRTGALPFVYAHLMSTGLITRLENTLDPVETGADDDARGAGRYGSEANSLFEFY</sequence>
<dbReference type="Proteomes" id="UP000199657">
    <property type="component" value="Unassembled WGS sequence"/>
</dbReference>
<keyword evidence="2" id="KW-1185">Reference proteome</keyword>
<gene>
    <name evidence="1" type="ORF">SAMN04488052_101807</name>
</gene>
<evidence type="ECO:0000313" key="1">
    <source>
        <dbReference type="EMBL" id="SEO58017.1"/>
    </source>
</evidence>